<dbReference type="Proteomes" id="UP001328107">
    <property type="component" value="Unassembled WGS sequence"/>
</dbReference>
<comment type="caution">
    <text evidence="1">The sequence shown here is derived from an EMBL/GenBank/DDBJ whole genome shotgun (WGS) entry which is preliminary data.</text>
</comment>
<proteinExistence type="predicted"/>
<evidence type="ECO:0000313" key="2">
    <source>
        <dbReference type="Proteomes" id="UP001328107"/>
    </source>
</evidence>
<organism evidence="1 2">
    <name type="scientific">Pristionchus mayeri</name>
    <dbReference type="NCBI Taxonomy" id="1317129"/>
    <lineage>
        <taxon>Eukaryota</taxon>
        <taxon>Metazoa</taxon>
        <taxon>Ecdysozoa</taxon>
        <taxon>Nematoda</taxon>
        <taxon>Chromadorea</taxon>
        <taxon>Rhabditida</taxon>
        <taxon>Rhabditina</taxon>
        <taxon>Diplogasteromorpha</taxon>
        <taxon>Diplogasteroidea</taxon>
        <taxon>Neodiplogasteridae</taxon>
        <taxon>Pristionchus</taxon>
    </lineage>
</organism>
<dbReference type="AlphaFoldDB" id="A0AAN5CM40"/>
<accession>A0AAN5CM40</accession>
<reference evidence="2" key="1">
    <citation type="submission" date="2022-10" db="EMBL/GenBank/DDBJ databases">
        <title>Genome assembly of Pristionchus species.</title>
        <authorList>
            <person name="Yoshida K."/>
            <person name="Sommer R.J."/>
        </authorList>
    </citation>
    <scope>NUCLEOTIDE SEQUENCE [LARGE SCALE GENOMIC DNA]</scope>
    <source>
        <strain evidence="2">RS5460</strain>
    </source>
</reference>
<dbReference type="EMBL" id="BTRK01000004">
    <property type="protein sequence ID" value="GMR46971.1"/>
    <property type="molecule type" value="Genomic_DNA"/>
</dbReference>
<feature type="non-terminal residue" evidence="1">
    <location>
        <position position="1"/>
    </location>
</feature>
<keyword evidence="2" id="KW-1185">Reference proteome</keyword>
<sequence length="140" mass="16413">PFPGCGCLFRQGAVRRRQWEAHVWESTTRRRKGPTHRLKPFVQKWQTYSCHYGQQWKLQSIRNYLSLGPKLPSPNRHPPQMQQEGMARIESDLQAQECLQYSFQLRCSVRNCSKMVRFVDESGGEHQGRDHPVHAINNPN</sequence>
<gene>
    <name evidence="1" type="ORF">PMAYCL1PPCAC_17166</name>
</gene>
<evidence type="ECO:0000313" key="1">
    <source>
        <dbReference type="EMBL" id="GMR46971.1"/>
    </source>
</evidence>
<name>A0AAN5CM40_9BILA</name>
<protein>
    <submittedName>
        <fullName evidence="1">Uncharacterized protein</fullName>
    </submittedName>
</protein>